<dbReference type="AlphaFoldDB" id="T2JV56"/>
<sequence length="101" mass="11508">MSDRPISLLIVDKDPIFRLGLATSLSSNSQWEISSQTDNLKDALNQLSSNTFDLIILDPNLINETLTIETFYQQAQTSQPEIKLCLLSYDLSLQQQEEFKK</sequence>
<dbReference type="InterPro" id="IPR011006">
    <property type="entry name" value="CheY-like_superfamily"/>
</dbReference>
<comment type="caution">
    <text evidence="3">The sequence shown here is derived from an EMBL/GenBank/DDBJ whole genome shotgun (WGS) entry which is preliminary data.</text>
</comment>
<feature type="modified residue" description="4-aspartylphosphate" evidence="1">
    <location>
        <position position="58"/>
    </location>
</feature>
<name>T2JV56_CROWT</name>
<evidence type="ECO:0000313" key="4">
    <source>
        <dbReference type="Proteomes" id="UP000018130"/>
    </source>
</evidence>
<reference evidence="3 4" key="2">
    <citation type="submission" date="2013-09" db="EMBL/GenBank/DDBJ databases">
        <title>Whole genome comparison of six Crocosphaera watsonii strains with differing phenotypes.</title>
        <authorList>
            <person name="Bench S.R."/>
            <person name="Heller P."/>
            <person name="Frank I."/>
            <person name="Arciniega M."/>
            <person name="Shilova I.N."/>
            <person name="Zehr J.P."/>
        </authorList>
    </citation>
    <scope>NUCLEOTIDE SEQUENCE [LARGE SCALE GENOMIC DNA]</scope>
    <source>
        <strain evidence="3 4">WH 0402</strain>
    </source>
</reference>
<dbReference type="Gene3D" id="3.40.50.2300">
    <property type="match status" value="1"/>
</dbReference>
<organism evidence="3 4">
    <name type="scientific">Crocosphaera watsonii WH 0402</name>
    <dbReference type="NCBI Taxonomy" id="1284629"/>
    <lineage>
        <taxon>Bacteria</taxon>
        <taxon>Bacillati</taxon>
        <taxon>Cyanobacteriota</taxon>
        <taxon>Cyanophyceae</taxon>
        <taxon>Oscillatoriophycideae</taxon>
        <taxon>Chroococcales</taxon>
        <taxon>Aphanothecaceae</taxon>
        <taxon>Crocosphaera</taxon>
    </lineage>
</organism>
<evidence type="ECO:0000256" key="1">
    <source>
        <dbReference type="PROSITE-ProRule" id="PRU00169"/>
    </source>
</evidence>
<dbReference type="GO" id="GO:0000160">
    <property type="term" value="P:phosphorelay signal transduction system"/>
    <property type="evidence" value="ECO:0007669"/>
    <property type="project" value="InterPro"/>
</dbReference>
<dbReference type="Proteomes" id="UP000018130">
    <property type="component" value="Unassembled WGS sequence"/>
</dbReference>
<accession>T2JV56</accession>
<dbReference type="PANTHER" id="PTHR45566:SF1">
    <property type="entry name" value="HTH-TYPE TRANSCRIPTIONAL REGULATOR YHJB-RELATED"/>
    <property type="match status" value="1"/>
</dbReference>
<keyword evidence="1" id="KW-0597">Phosphoprotein</keyword>
<dbReference type="PANTHER" id="PTHR45566">
    <property type="entry name" value="HTH-TYPE TRANSCRIPTIONAL REGULATOR YHJB-RELATED"/>
    <property type="match status" value="1"/>
</dbReference>
<dbReference type="RefSeq" id="WP_231599367.1">
    <property type="nucleotide sequence ID" value="NZ_CAQN01000783.1"/>
</dbReference>
<evidence type="ECO:0000259" key="2">
    <source>
        <dbReference type="PROSITE" id="PS50110"/>
    </source>
</evidence>
<dbReference type="EMBL" id="CAQN01000783">
    <property type="protein sequence ID" value="CCQ68512.1"/>
    <property type="molecule type" value="Genomic_DNA"/>
</dbReference>
<dbReference type="SUPFAM" id="SSF52172">
    <property type="entry name" value="CheY-like"/>
    <property type="match status" value="1"/>
</dbReference>
<proteinExistence type="predicted"/>
<protein>
    <recommendedName>
        <fullName evidence="2">Response regulatory domain-containing protein</fullName>
    </recommendedName>
</protein>
<feature type="domain" description="Response regulatory" evidence="2">
    <location>
        <begin position="7"/>
        <end position="101"/>
    </location>
</feature>
<gene>
    <name evidence="3" type="ORF">CWATWH0402_1064</name>
</gene>
<reference evidence="3 4" key="1">
    <citation type="submission" date="2013-01" db="EMBL/GenBank/DDBJ databases">
        <authorList>
            <person name="Bench S."/>
        </authorList>
    </citation>
    <scope>NUCLEOTIDE SEQUENCE [LARGE SCALE GENOMIC DNA]</scope>
    <source>
        <strain evidence="3 4">WH 0402</strain>
    </source>
</reference>
<dbReference type="InterPro" id="IPR051015">
    <property type="entry name" value="EvgA-like"/>
</dbReference>
<evidence type="ECO:0000313" key="3">
    <source>
        <dbReference type="EMBL" id="CCQ68512.1"/>
    </source>
</evidence>
<dbReference type="PROSITE" id="PS50110">
    <property type="entry name" value="RESPONSE_REGULATORY"/>
    <property type="match status" value="1"/>
</dbReference>
<dbReference type="InterPro" id="IPR001789">
    <property type="entry name" value="Sig_transdc_resp-reg_receiver"/>
</dbReference>